<organism evidence="2 3">
    <name type="scientific">Bacillus seohaeanensis</name>
    <dbReference type="NCBI Taxonomy" id="284580"/>
    <lineage>
        <taxon>Bacteria</taxon>
        <taxon>Bacillati</taxon>
        <taxon>Bacillota</taxon>
        <taxon>Bacilli</taxon>
        <taxon>Bacillales</taxon>
        <taxon>Bacillaceae</taxon>
        <taxon>Bacillus</taxon>
    </lineage>
</organism>
<evidence type="ECO:0000256" key="1">
    <source>
        <dbReference type="SAM" id="Phobius"/>
    </source>
</evidence>
<reference evidence="3" key="1">
    <citation type="journal article" date="2019" name="Int. J. Syst. Evol. Microbiol.">
        <title>The Global Catalogue of Microorganisms (GCM) 10K type strain sequencing project: providing services to taxonomists for standard genome sequencing and annotation.</title>
        <authorList>
            <consortium name="The Broad Institute Genomics Platform"/>
            <consortium name="The Broad Institute Genome Sequencing Center for Infectious Disease"/>
            <person name="Wu L."/>
            <person name="Ma J."/>
        </authorList>
    </citation>
    <scope>NUCLEOTIDE SEQUENCE [LARGE SCALE GENOMIC DNA]</scope>
    <source>
        <strain evidence="3">KCTC 3913</strain>
    </source>
</reference>
<protein>
    <submittedName>
        <fullName evidence="2">YqxA family protein</fullName>
    </submittedName>
</protein>
<sequence length="134" mass="14839">MPIEVLPYYWVGVCCPDMNGETVMKTFIFKCILLVSVLFIGVLIGMQYASEGIIEMKGHEGHSLSSAVQLSQDEEGEYEASVLGNEIQEETIIEKKEKLEKMKAFNFFSSIGKSLAGFVSDLTNSIIEFVASLV</sequence>
<name>A0ABW5RNP9_9BACI</name>
<dbReference type="RefSeq" id="WP_377932958.1">
    <property type="nucleotide sequence ID" value="NZ_JBHUMF010000009.1"/>
</dbReference>
<comment type="caution">
    <text evidence="2">The sequence shown here is derived from an EMBL/GenBank/DDBJ whole genome shotgun (WGS) entry which is preliminary data.</text>
</comment>
<proteinExistence type="predicted"/>
<feature type="transmembrane region" description="Helical" evidence="1">
    <location>
        <begin position="27"/>
        <end position="49"/>
    </location>
</feature>
<evidence type="ECO:0000313" key="2">
    <source>
        <dbReference type="EMBL" id="MFD2679926.1"/>
    </source>
</evidence>
<keyword evidence="1" id="KW-1133">Transmembrane helix</keyword>
<evidence type="ECO:0000313" key="3">
    <source>
        <dbReference type="Proteomes" id="UP001597506"/>
    </source>
</evidence>
<keyword evidence="1" id="KW-0472">Membrane</keyword>
<dbReference type="EMBL" id="JBHUMF010000009">
    <property type="protein sequence ID" value="MFD2679926.1"/>
    <property type="molecule type" value="Genomic_DNA"/>
</dbReference>
<keyword evidence="1" id="KW-0812">Transmembrane</keyword>
<keyword evidence="3" id="KW-1185">Reference proteome</keyword>
<gene>
    <name evidence="2" type="ORF">ACFSUL_04080</name>
</gene>
<accession>A0ABW5RNP9</accession>
<dbReference type="InterPro" id="IPR020534">
    <property type="entry name" value="Uncharacterised_YqxA"/>
</dbReference>
<dbReference type="Proteomes" id="UP001597506">
    <property type="component" value="Unassembled WGS sequence"/>
</dbReference>
<dbReference type="Pfam" id="PF12438">
    <property type="entry name" value="DUF3679"/>
    <property type="match status" value="1"/>
</dbReference>